<dbReference type="AlphaFoldDB" id="A0A9P7A1D5"/>
<dbReference type="OrthoDB" id="2690409at2759"/>
<dbReference type="EMBL" id="JABBWD010000010">
    <property type="protein sequence ID" value="KAG1779990.1"/>
    <property type="molecule type" value="Genomic_DNA"/>
</dbReference>
<accession>A0A9P7A1D5</accession>
<dbReference type="GO" id="GO:0004671">
    <property type="term" value="F:protein C-terminal S-isoprenylcysteine carboxyl O-methyltransferase activity"/>
    <property type="evidence" value="ECO:0007669"/>
    <property type="project" value="UniProtKB-EC"/>
</dbReference>
<dbReference type="PANTHER" id="PTHR12714:SF9">
    <property type="entry name" value="PROTEIN-S-ISOPRENYLCYSTEINE O-METHYLTRANSFERASE"/>
    <property type="match status" value="1"/>
</dbReference>
<organism evidence="6 7">
    <name type="scientific">Suillus placidus</name>
    <dbReference type="NCBI Taxonomy" id="48579"/>
    <lineage>
        <taxon>Eukaryota</taxon>
        <taxon>Fungi</taxon>
        <taxon>Dikarya</taxon>
        <taxon>Basidiomycota</taxon>
        <taxon>Agaricomycotina</taxon>
        <taxon>Agaricomycetes</taxon>
        <taxon>Agaricomycetidae</taxon>
        <taxon>Boletales</taxon>
        <taxon>Suillineae</taxon>
        <taxon>Suillaceae</taxon>
        <taxon>Suillus</taxon>
    </lineage>
</organism>
<comment type="similarity">
    <text evidence="5">Belongs to the class VI-like SAM-binding methyltransferase superfamily. Isoprenylcysteine carboxyl methyltransferase family.</text>
</comment>
<dbReference type="Pfam" id="PF04140">
    <property type="entry name" value="ICMT"/>
    <property type="match status" value="1"/>
</dbReference>
<keyword evidence="5" id="KW-0256">Endoplasmic reticulum</keyword>
<comment type="caution">
    <text evidence="6">The sequence shown here is derived from an EMBL/GenBank/DDBJ whole genome shotgun (WGS) entry which is preliminary data.</text>
</comment>
<evidence type="ECO:0000256" key="3">
    <source>
        <dbReference type="ARBA" id="ARBA00022989"/>
    </source>
</evidence>
<keyword evidence="2 5" id="KW-0812">Transmembrane</keyword>
<gene>
    <name evidence="6" type="ORF">EV702DRAFT_1266900</name>
</gene>
<evidence type="ECO:0000313" key="7">
    <source>
        <dbReference type="Proteomes" id="UP000714275"/>
    </source>
</evidence>
<dbReference type="InterPro" id="IPR007269">
    <property type="entry name" value="ICMT_MeTrfase"/>
</dbReference>
<evidence type="ECO:0000256" key="5">
    <source>
        <dbReference type="RuleBase" id="RU362022"/>
    </source>
</evidence>
<dbReference type="Proteomes" id="UP000714275">
    <property type="component" value="Unassembled WGS sequence"/>
</dbReference>
<comment type="caution">
    <text evidence="5">Lacks conserved residue(s) required for the propagation of feature annotation.</text>
</comment>
<evidence type="ECO:0000256" key="1">
    <source>
        <dbReference type="ARBA" id="ARBA00004141"/>
    </source>
</evidence>
<feature type="transmembrane region" description="Helical" evidence="5">
    <location>
        <begin position="116"/>
        <end position="138"/>
    </location>
</feature>
<dbReference type="EC" id="2.1.1.100" evidence="5"/>
<keyword evidence="5" id="KW-0489">Methyltransferase</keyword>
<keyword evidence="5" id="KW-0949">S-adenosyl-L-methionine</keyword>
<sequence length="149" mass="16370">MTFFDGPMPQIVSWTVSLAEIAVLASRVIDLSTLPSVIQPAVGQLRGIQDMPINGHILLGTALIQVVAGGFLRWWCFCTLGRFFTFKLSVRQEHKLVTTGPYAVRVVRHPSYAGTLLRSMGMLMFIPGLAMMLVALLVERIIAVTSLLV</sequence>
<comment type="catalytic activity">
    <reaction evidence="5">
        <text>[protein]-C-terminal S-[(2E,6E)-farnesyl]-L-cysteine + S-adenosyl-L-methionine = [protein]-C-terminal S-[(2E,6E)-farnesyl]-L-cysteine methyl ester + S-adenosyl-L-homocysteine</text>
        <dbReference type="Rhea" id="RHEA:21672"/>
        <dbReference type="Rhea" id="RHEA-COMP:12125"/>
        <dbReference type="Rhea" id="RHEA-COMP:12126"/>
        <dbReference type="ChEBI" id="CHEBI:57856"/>
        <dbReference type="ChEBI" id="CHEBI:59789"/>
        <dbReference type="ChEBI" id="CHEBI:90510"/>
        <dbReference type="ChEBI" id="CHEBI:90511"/>
        <dbReference type="EC" id="2.1.1.100"/>
    </reaction>
</comment>
<reference evidence="6" key="1">
    <citation type="journal article" date="2020" name="New Phytol.">
        <title>Comparative genomics reveals dynamic genome evolution in host specialist ectomycorrhizal fungi.</title>
        <authorList>
            <person name="Lofgren L.A."/>
            <person name="Nguyen N.H."/>
            <person name="Vilgalys R."/>
            <person name="Ruytinx J."/>
            <person name="Liao H.L."/>
            <person name="Branco S."/>
            <person name="Kuo A."/>
            <person name="LaButti K."/>
            <person name="Lipzen A."/>
            <person name="Andreopoulos W."/>
            <person name="Pangilinan J."/>
            <person name="Riley R."/>
            <person name="Hundley H."/>
            <person name="Na H."/>
            <person name="Barry K."/>
            <person name="Grigoriev I.V."/>
            <person name="Stajich J.E."/>
            <person name="Kennedy P.G."/>
        </authorList>
    </citation>
    <scope>NUCLEOTIDE SEQUENCE</scope>
    <source>
        <strain evidence="6">DOB743</strain>
    </source>
</reference>
<feature type="transmembrane region" description="Helical" evidence="5">
    <location>
        <begin position="56"/>
        <end position="75"/>
    </location>
</feature>
<keyword evidence="3 5" id="KW-1133">Transmembrane helix</keyword>
<dbReference type="GO" id="GO:0032259">
    <property type="term" value="P:methylation"/>
    <property type="evidence" value="ECO:0007669"/>
    <property type="project" value="UniProtKB-KW"/>
</dbReference>
<keyword evidence="7" id="KW-1185">Reference proteome</keyword>
<name>A0A9P7A1D5_9AGAM</name>
<evidence type="ECO:0000256" key="4">
    <source>
        <dbReference type="ARBA" id="ARBA00023136"/>
    </source>
</evidence>
<keyword evidence="5" id="KW-0808">Transferase</keyword>
<dbReference type="Gene3D" id="1.20.120.1630">
    <property type="match status" value="1"/>
</dbReference>
<dbReference type="PANTHER" id="PTHR12714">
    <property type="entry name" value="PROTEIN-S ISOPRENYLCYSTEINE O-METHYLTRANSFERASE"/>
    <property type="match status" value="1"/>
</dbReference>
<proteinExistence type="inferred from homology"/>
<protein>
    <recommendedName>
        <fullName evidence="5">Protein-S-isoprenylcysteine O-methyltransferase</fullName>
        <ecNumber evidence="5">2.1.1.100</ecNumber>
    </recommendedName>
</protein>
<evidence type="ECO:0000313" key="6">
    <source>
        <dbReference type="EMBL" id="KAG1779990.1"/>
    </source>
</evidence>
<evidence type="ECO:0000256" key="2">
    <source>
        <dbReference type="ARBA" id="ARBA00022692"/>
    </source>
</evidence>
<comment type="subcellular location">
    <subcellularLocation>
        <location evidence="5">Endoplasmic reticulum membrane</location>
        <topology evidence="5">Multi-pass membrane protein</topology>
    </subcellularLocation>
    <subcellularLocation>
        <location evidence="1">Membrane</location>
        <topology evidence="1">Multi-pass membrane protein</topology>
    </subcellularLocation>
</comment>
<keyword evidence="4 5" id="KW-0472">Membrane</keyword>
<dbReference type="GO" id="GO:0005789">
    <property type="term" value="C:endoplasmic reticulum membrane"/>
    <property type="evidence" value="ECO:0007669"/>
    <property type="project" value="UniProtKB-SubCell"/>
</dbReference>